<organism evidence="3 4">
    <name type="scientific">Paracoccus sphaerophysae</name>
    <dbReference type="NCBI Taxonomy" id="690417"/>
    <lineage>
        <taxon>Bacteria</taxon>
        <taxon>Pseudomonadati</taxon>
        <taxon>Pseudomonadota</taxon>
        <taxon>Alphaproteobacteria</taxon>
        <taxon>Rhodobacterales</taxon>
        <taxon>Paracoccaceae</taxon>
        <taxon>Paracoccus</taxon>
    </lineage>
</organism>
<keyword evidence="4" id="KW-1185">Reference proteome</keyword>
<dbReference type="STRING" id="690417.IC63_15360"/>
<evidence type="ECO:0000313" key="4">
    <source>
        <dbReference type="Proteomes" id="UP000029917"/>
    </source>
</evidence>
<reference evidence="3 4" key="1">
    <citation type="submission" date="2014-09" db="EMBL/GenBank/DDBJ databases">
        <authorList>
            <person name="McGinnis J.M."/>
            <person name="Wolfgang W.J."/>
        </authorList>
    </citation>
    <scope>NUCLEOTIDE SEQUENCE [LARGE SCALE GENOMIC DNA]</scope>
    <source>
        <strain evidence="3 4">HAMBI 3106</strain>
    </source>
</reference>
<evidence type="ECO:0000313" key="3">
    <source>
        <dbReference type="EMBL" id="KGJ02078.1"/>
    </source>
</evidence>
<dbReference type="Proteomes" id="UP000029917">
    <property type="component" value="Unassembled WGS sequence"/>
</dbReference>
<gene>
    <name evidence="3" type="ORF">IC63_15360</name>
</gene>
<name>A0A099EVX7_9RHOB</name>
<dbReference type="RefSeq" id="WP_036721797.1">
    <property type="nucleotide sequence ID" value="NZ_JRKS01000077.1"/>
</dbReference>
<keyword evidence="2" id="KW-0472">Membrane</keyword>
<keyword evidence="2" id="KW-1133">Transmembrane helix</keyword>
<reference evidence="3 4" key="2">
    <citation type="submission" date="2014-10" db="EMBL/GenBank/DDBJ databases">
        <title>Paracoccus sanguinis sp. nov., isolated from clinical specimens of New York State patients.</title>
        <authorList>
            <person name="Mingle L.A."/>
            <person name="Cole J.A."/>
            <person name="Lapierre P."/>
            <person name="Musser K.A."/>
        </authorList>
    </citation>
    <scope>NUCLEOTIDE SEQUENCE [LARGE SCALE GENOMIC DNA]</scope>
    <source>
        <strain evidence="3 4">HAMBI 3106</strain>
    </source>
</reference>
<keyword evidence="1" id="KW-0175">Coiled coil</keyword>
<proteinExistence type="predicted"/>
<feature type="transmembrane region" description="Helical" evidence="2">
    <location>
        <begin position="6"/>
        <end position="27"/>
    </location>
</feature>
<dbReference type="EMBL" id="JRKS01000077">
    <property type="protein sequence ID" value="KGJ02078.1"/>
    <property type="molecule type" value="Genomic_DNA"/>
</dbReference>
<evidence type="ECO:0000256" key="1">
    <source>
        <dbReference type="SAM" id="Coils"/>
    </source>
</evidence>
<feature type="coiled-coil region" evidence="1">
    <location>
        <begin position="48"/>
        <end position="75"/>
    </location>
</feature>
<evidence type="ECO:0000256" key="2">
    <source>
        <dbReference type="SAM" id="Phobius"/>
    </source>
</evidence>
<accession>A0A099EVX7</accession>
<keyword evidence="2" id="KW-0812">Transmembrane</keyword>
<comment type="caution">
    <text evidence="3">The sequence shown here is derived from an EMBL/GenBank/DDBJ whole genome shotgun (WGS) entry which is preliminary data.</text>
</comment>
<protein>
    <submittedName>
        <fullName evidence="3">Uncharacterized protein</fullName>
    </submittedName>
</protein>
<dbReference type="AlphaFoldDB" id="A0A099EVX7"/>
<sequence>MNQTELMIALGAALFAAFLLGWLAGWLTHRAGGAAPAPGPDNDAVGRLAAAETAAAQAREELREAHLEIEELRAYIDRRLAKKPEA</sequence>